<dbReference type="Proteomes" id="UP000199672">
    <property type="component" value="Unassembled WGS sequence"/>
</dbReference>
<reference evidence="3" key="1">
    <citation type="submission" date="2016-10" db="EMBL/GenBank/DDBJ databases">
        <authorList>
            <person name="Varghese N."/>
            <person name="Submissions S."/>
        </authorList>
    </citation>
    <scope>NUCLEOTIDE SEQUENCE [LARGE SCALE GENOMIC DNA]</scope>
    <source>
        <strain evidence="3">CGMCC 1.10370</strain>
    </source>
</reference>
<evidence type="ECO:0000256" key="1">
    <source>
        <dbReference type="SAM" id="Phobius"/>
    </source>
</evidence>
<keyword evidence="1" id="KW-0472">Membrane</keyword>
<evidence type="ECO:0000313" key="3">
    <source>
        <dbReference type="Proteomes" id="UP000199672"/>
    </source>
</evidence>
<evidence type="ECO:0000313" key="2">
    <source>
        <dbReference type="EMBL" id="SFD38590.1"/>
    </source>
</evidence>
<feature type="transmembrane region" description="Helical" evidence="1">
    <location>
        <begin position="12"/>
        <end position="37"/>
    </location>
</feature>
<feature type="transmembrane region" description="Helical" evidence="1">
    <location>
        <begin position="49"/>
        <end position="67"/>
    </location>
</feature>
<accession>A0A1I1S6J5</accession>
<name>A0A1I1S6J5_9FLAO</name>
<gene>
    <name evidence="2" type="ORF">SAMN05216297_107192</name>
</gene>
<dbReference type="STRING" id="739143.SAMN05216297_107192"/>
<dbReference type="AlphaFoldDB" id="A0A1I1S6J5"/>
<keyword evidence="1" id="KW-1133">Transmembrane helix</keyword>
<keyword evidence="3" id="KW-1185">Reference proteome</keyword>
<protein>
    <submittedName>
        <fullName evidence="2">Uncharacterized protein</fullName>
    </submittedName>
</protein>
<proteinExistence type="predicted"/>
<keyword evidence="1" id="KW-0812">Transmembrane</keyword>
<feature type="transmembrane region" description="Helical" evidence="1">
    <location>
        <begin position="79"/>
        <end position="105"/>
    </location>
</feature>
<sequence>MKDITPAPKSKISLPFKIIITIAIFLLSGILVISAMRNDNLSLGYHSDWEIQLFFIITTLLICWHLPANIKTWPIKKKLIFGVTFFFIYMLLMFGSIALLIYISIKTE</sequence>
<organism evidence="2 3">
    <name type="scientific">Flavobacterium phragmitis</name>
    <dbReference type="NCBI Taxonomy" id="739143"/>
    <lineage>
        <taxon>Bacteria</taxon>
        <taxon>Pseudomonadati</taxon>
        <taxon>Bacteroidota</taxon>
        <taxon>Flavobacteriia</taxon>
        <taxon>Flavobacteriales</taxon>
        <taxon>Flavobacteriaceae</taxon>
        <taxon>Flavobacterium</taxon>
    </lineage>
</organism>
<dbReference type="EMBL" id="FOMH01000007">
    <property type="protein sequence ID" value="SFD38590.1"/>
    <property type="molecule type" value="Genomic_DNA"/>
</dbReference>